<dbReference type="Gene3D" id="1.10.630.10">
    <property type="entry name" value="Cytochrome P450"/>
    <property type="match status" value="1"/>
</dbReference>
<sequence>MMISRCSTAAAYAPRHDAPHTDPGPGCGGDRNREIDALVRRALAPNRVRLACPGMEHLAHRLLDELAERGQGDLMAEYAEPFVIRTIARVLGLPDDDADRIRRFTEDASVLLGPQEDRDGEGPGAPDQLLRFGRVAGFLDHLTERIAEKRRAPDGGIVSVLVHADGARPSDPEIRRAVVELLLSGRSAARIVGGAIHRSTAGPASADAVAAGRSPVPELRDGTGDRSGVGVGRHLVDALVPLLVPIVVDALLDRLAHLRAGGPRRPAAAPQSRAPRALTAHWTLPDEHRPRTTGLPALVS</sequence>
<feature type="region of interest" description="Disordered" evidence="2">
    <location>
        <begin position="202"/>
        <end position="225"/>
    </location>
</feature>
<feature type="compositionally biased region" description="Low complexity" evidence="2">
    <location>
        <begin position="202"/>
        <end position="211"/>
    </location>
</feature>
<evidence type="ECO:0008006" key="5">
    <source>
        <dbReference type="Google" id="ProtNLM"/>
    </source>
</evidence>
<comment type="caution">
    <text evidence="3">The sequence shown here is derived from an EMBL/GenBank/DDBJ whole genome shotgun (WGS) entry which is preliminary data.</text>
</comment>
<comment type="similarity">
    <text evidence="1">Belongs to the cytochrome P450 family.</text>
</comment>
<keyword evidence="4" id="KW-1185">Reference proteome</keyword>
<dbReference type="Proteomes" id="UP001494902">
    <property type="component" value="Unassembled WGS sequence"/>
</dbReference>
<dbReference type="PANTHER" id="PTHR46696">
    <property type="entry name" value="P450, PUTATIVE (EUROFUNG)-RELATED"/>
    <property type="match status" value="1"/>
</dbReference>
<feature type="region of interest" description="Disordered" evidence="2">
    <location>
        <begin position="12"/>
        <end position="31"/>
    </location>
</feature>
<proteinExistence type="inferred from homology"/>
<evidence type="ECO:0000313" key="4">
    <source>
        <dbReference type="Proteomes" id="UP001494902"/>
    </source>
</evidence>
<dbReference type="EMBL" id="JBEDNQ010000016">
    <property type="protein sequence ID" value="MEQ3554658.1"/>
    <property type="molecule type" value="Genomic_DNA"/>
</dbReference>
<name>A0ABV1KM49_9PSEU</name>
<feature type="region of interest" description="Disordered" evidence="2">
    <location>
        <begin position="261"/>
        <end position="300"/>
    </location>
</feature>
<dbReference type="PANTHER" id="PTHR46696:SF1">
    <property type="entry name" value="CYTOCHROME P450 YJIB-RELATED"/>
    <property type="match status" value="1"/>
</dbReference>
<dbReference type="PRINTS" id="PR00359">
    <property type="entry name" value="BP450"/>
</dbReference>
<evidence type="ECO:0000256" key="1">
    <source>
        <dbReference type="ARBA" id="ARBA00010617"/>
    </source>
</evidence>
<accession>A0ABV1KM49</accession>
<reference evidence="3 4" key="1">
    <citation type="submission" date="2024-03" db="EMBL/GenBank/DDBJ databases">
        <title>Draft genome sequence of Pseudonocardia nematodicida JCM 31783.</title>
        <authorList>
            <person name="Butdee W."/>
            <person name="Duangmal K."/>
        </authorList>
    </citation>
    <scope>NUCLEOTIDE SEQUENCE [LARGE SCALE GENOMIC DNA]</scope>
    <source>
        <strain evidence="3 4">JCM 31783</strain>
    </source>
</reference>
<dbReference type="RefSeq" id="WP_349301729.1">
    <property type="nucleotide sequence ID" value="NZ_JBEDNQ010000016.1"/>
</dbReference>
<evidence type="ECO:0000256" key="2">
    <source>
        <dbReference type="SAM" id="MobiDB-lite"/>
    </source>
</evidence>
<organism evidence="3 4">
    <name type="scientific">Pseudonocardia nematodicida</name>
    <dbReference type="NCBI Taxonomy" id="1206997"/>
    <lineage>
        <taxon>Bacteria</taxon>
        <taxon>Bacillati</taxon>
        <taxon>Actinomycetota</taxon>
        <taxon>Actinomycetes</taxon>
        <taxon>Pseudonocardiales</taxon>
        <taxon>Pseudonocardiaceae</taxon>
        <taxon>Pseudonocardia</taxon>
    </lineage>
</organism>
<protein>
    <recommendedName>
        <fullName evidence="5">Cytochrome P450</fullName>
    </recommendedName>
</protein>
<dbReference type="InterPro" id="IPR036396">
    <property type="entry name" value="Cyt_P450_sf"/>
</dbReference>
<gene>
    <name evidence="3" type="ORF">WIS52_29690</name>
</gene>
<dbReference type="SUPFAM" id="SSF48264">
    <property type="entry name" value="Cytochrome P450"/>
    <property type="match status" value="1"/>
</dbReference>
<dbReference type="InterPro" id="IPR002397">
    <property type="entry name" value="Cyt_P450_B"/>
</dbReference>
<feature type="compositionally biased region" description="Low complexity" evidence="2">
    <location>
        <begin position="261"/>
        <end position="277"/>
    </location>
</feature>
<evidence type="ECO:0000313" key="3">
    <source>
        <dbReference type="EMBL" id="MEQ3554658.1"/>
    </source>
</evidence>